<dbReference type="SUPFAM" id="SSF54736">
    <property type="entry name" value="ClpS-like"/>
    <property type="match status" value="1"/>
</dbReference>
<dbReference type="InterPro" id="IPR013823">
    <property type="entry name" value="Ribosomal_bL12_C"/>
</dbReference>
<dbReference type="AlphaFoldDB" id="A0A1G1WYC4"/>
<dbReference type="InterPro" id="IPR000206">
    <property type="entry name" value="Ribosomal_bL12"/>
</dbReference>
<evidence type="ECO:0000256" key="3">
    <source>
        <dbReference type="ARBA" id="ARBA00023274"/>
    </source>
</evidence>
<comment type="similarity">
    <text evidence="1 4">Belongs to the bacterial ribosomal protein bL12 family.</text>
</comment>
<dbReference type="InterPro" id="IPR008932">
    <property type="entry name" value="Ribosomal_bL12_oligo"/>
</dbReference>
<comment type="subunit">
    <text evidence="4">Homodimer. Part of the ribosomal stalk of the 50S ribosomal subunit. Forms a multimeric L10(L12)X complex, where L10 forms an elongated spine to which 2 to 4 L12 dimers bind in a sequential fashion. Binds GTP-bound translation factors.</text>
</comment>
<dbReference type="PANTHER" id="PTHR45987:SF4">
    <property type="entry name" value="LARGE RIBOSOMAL SUBUNIT PROTEIN BL12M"/>
    <property type="match status" value="1"/>
</dbReference>
<dbReference type="Pfam" id="PF16320">
    <property type="entry name" value="Ribosomal_L12_N"/>
    <property type="match status" value="1"/>
</dbReference>
<dbReference type="GO" id="GO:0006412">
    <property type="term" value="P:translation"/>
    <property type="evidence" value="ECO:0007669"/>
    <property type="project" value="UniProtKB-UniRule"/>
</dbReference>
<dbReference type="Proteomes" id="UP000177718">
    <property type="component" value="Unassembled WGS sequence"/>
</dbReference>
<evidence type="ECO:0000256" key="2">
    <source>
        <dbReference type="ARBA" id="ARBA00022980"/>
    </source>
</evidence>
<evidence type="ECO:0000313" key="7">
    <source>
        <dbReference type="EMBL" id="OGY32137.1"/>
    </source>
</evidence>
<dbReference type="Pfam" id="PF00542">
    <property type="entry name" value="Ribosomal_L12"/>
    <property type="match status" value="1"/>
</dbReference>
<organism evidence="7 8">
    <name type="scientific">Candidatus Woykebacteria bacterium RIFCSPLOWO2_01_FULL_43_14</name>
    <dbReference type="NCBI Taxonomy" id="1802605"/>
    <lineage>
        <taxon>Bacteria</taxon>
        <taxon>Candidatus Woykeibacteriota</taxon>
    </lineage>
</organism>
<dbReference type="InterPro" id="IPR014719">
    <property type="entry name" value="Ribosomal_bL12_C/ClpS-like"/>
</dbReference>
<dbReference type="FunFam" id="3.30.1390.10:FF:000001">
    <property type="entry name" value="50S ribosomal protein L7/L12"/>
    <property type="match status" value="1"/>
</dbReference>
<evidence type="ECO:0000259" key="5">
    <source>
        <dbReference type="Pfam" id="PF00542"/>
    </source>
</evidence>
<dbReference type="InterPro" id="IPR036235">
    <property type="entry name" value="Ribosomal_bL12_oligo_N_sf"/>
</dbReference>
<dbReference type="GO" id="GO:0003729">
    <property type="term" value="F:mRNA binding"/>
    <property type="evidence" value="ECO:0007669"/>
    <property type="project" value="TreeGrafter"/>
</dbReference>
<dbReference type="GO" id="GO:0003735">
    <property type="term" value="F:structural constituent of ribosome"/>
    <property type="evidence" value="ECO:0007669"/>
    <property type="project" value="InterPro"/>
</dbReference>
<proteinExistence type="inferred from homology"/>
<dbReference type="SUPFAM" id="SSF48300">
    <property type="entry name" value="Ribosomal protein L7/12, oligomerisation (N-terminal) domain"/>
    <property type="match status" value="1"/>
</dbReference>
<dbReference type="Gene3D" id="3.30.1390.10">
    <property type="match status" value="1"/>
</dbReference>
<feature type="domain" description="Large ribosomal subunit protein bL12 C-terminal" evidence="5">
    <location>
        <begin position="62"/>
        <end position="129"/>
    </location>
</feature>
<sequence length="129" mass="13142">MSKDQIMEAIESMSVLDLSELIKALEEKFGVSAAAPAAVAVSPAVGASPAEGGEAVEEKSSFNVILSNAGANKIAVIKAIREIVPTLGLKEAKDLADSAPKPIAEGLNKEAANEAKTKLEAAGGTVELK</sequence>
<dbReference type="STRING" id="1802605.A3A61_02755"/>
<feature type="domain" description="Large ribosomal subunit protein bL12 oligomerization" evidence="6">
    <location>
        <begin position="3"/>
        <end position="50"/>
    </location>
</feature>
<gene>
    <name evidence="4" type="primary">rplL</name>
    <name evidence="7" type="ORF">A3A61_02755</name>
</gene>
<dbReference type="HAMAP" id="MF_00368">
    <property type="entry name" value="Ribosomal_bL12"/>
    <property type="match status" value="1"/>
</dbReference>
<dbReference type="GO" id="GO:0022625">
    <property type="term" value="C:cytosolic large ribosomal subunit"/>
    <property type="evidence" value="ECO:0007669"/>
    <property type="project" value="TreeGrafter"/>
</dbReference>
<dbReference type="PANTHER" id="PTHR45987">
    <property type="entry name" value="39S RIBOSOMAL PROTEIN L12"/>
    <property type="match status" value="1"/>
</dbReference>
<evidence type="ECO:0000313" key="8">
    <source>
        <dbReference type="Proteomes" id="UP000177718"/>
    </source>
</evidence>
<dbReference type="NCBIfam" id="TIGR00855">
    <property type="entry name" value="L12"/>
    <property type="match status" value="1"/>
</dbReference>
<accession>A0A1G1WYC4</accession>
<dbReference type="CDD" id="cd00387">
    <property type="entry name" value="Ribosomal_L7_L12"/>
    <property type="match status" value="1"/>
</dbReference>
<dbReference type="Gene3D" id="1.20.5.710">
    <property type="entry name" value="Single helix bin"/>
    <property type="match status" value="1"/>
</dbReference>
<reference evidence="7 8" key="1">
    <citation type="journal article" date="2016" name="Nat. Commun.">
        <title>Thousands of microbial genomes shed light on interconnected biogeochemical processes in an aquifer system.</title>
        <authorList>
            <person name="Anantharaman K."/>
            <person name="Brown C.T."/>
            <person name="Hug L.A."/>
            <person name="Sharon I."/>
            <person name="Castelle C.J."/>
            <person name="Probst A.J."/>
            <person name="Thomas B.C."/>
            <person name="Singh A."/>
            <person name="Wilkins M.J."/>
            <person name="Karaoz U."/>
            <person name="Brodie E.L."/>
            <person name="Williams K.H."/>
            <person name="Hubbard S.S."/>
            <person name="Banfield J.F."/>
        </authorList>
    </citation>
    <scope>NUCLEOTIDE SEQUENCE [LARGE SCALE GENOMIC DNA]</scope>
</reference>
<evidence type="ECO:0000256" key="4">
    <source>
        <dbReference type="HAMAP-Rule" id="MF_00368"/>
    </source>
</evidence>
<keyword evidence="3 4" id="KW-0687">Ribonucleoprotein</keyword>
<evidence type="ECO:0000259" key="6">
    <source>
        <dbReference type="Pfam" id="PF16320"/>
    </source>
</evidence>
<keyword evidence="2 4" id="KW-0689">Ribosomal protein</keyword>
<name>A0A1G1WYC4_9BACT</name>
<protein>
    <recommendedName>
        <fullName evidence="4">Large ribosomal subunit protein bL12</fullName>
    </recommendedName>
</protein>
<comment type="function">
    <text evidence="4">Forms part of the ribosomal stalk which helps the ribosome interact with GTP-bound translation factors. Is thus essential for accurate translation.</text>
</comment>
<comment type="caution">
    <text evidence="7">The sequence shown here is derived from an EMBL/GenBank/DDBJ whole genome shotgun (WGS) entry which is preliminary data.</text>
</comment>
<dbReference type="EMBL" id="MHDB01000018">
    <property type="protein sequence ID" value="OGY32137.1"/>
    <property type="molecule type" value="Genomic_DNA"/>
</dbReference>
<evidence type="ECO:0000256" key="1">
    <source>
        <dbReference type="ARBA" id="ARBA00007197"/>
    </source>
</evidence>